<feature type="region of interest" description="Disordered" evidence="1">
    <location>
        <begin position="1"/>
        <end position="33"/>
    </location>
</feature>
<dbReference type="AlphaFoldDB" id="A0A1C1CY72"/>
<comment type="caution">
    <text evidence="2">The sequence shown here is derived from an EMBL/GenBank/DDBJ whole genome shotgun (WGS) entry which is preliminary data.</text>
</comment>
<evidence type="ECO:0000313" key="2">
    <source>
        <dbReference type="EMBL" id="OCT53445.1"/>
    </source>
</evidence>
<evidence type="ECO:0000313" key="3">
    <source>
        <dbReference type="Proteomes" id="UP000094526"/>
    </source>
</evidence>
<sequence length="108" mass="12100">MNHVEELQDVTQEKANANRSREVSQDDASPRHCLCSNRQNNRIGHAVIWPAGINEAVRVRGLRYSNCIVAPNEDDGIELEGKESRRAQGQNFDEIHAVHNLAKSGMPE</sequence>
<gene>
    <name evidence="2" type="ORF">CLCR_11045</name>
</gene>
<evidence type="ECO:0000256" key="1">
    <source>
        <dbReference type="SAM" id="MobiDB-lite"/>
    </source>
</evidence>
<protein>
    <submittedName>
        <fullName evidence="2">Uncharacterized protein</fullName>
    </submittedName>
</protein>
<dbReference type="Proteomes" id="UP000094526">
    <property type="component" value="Unassembled WGS sequence"/>
</dbReference>
<dbReference type="VEuPathDB" id="FungiDB:CLCR_11045"/>
<accession>A0A1C1CY72</accession>
<reference evidence="3" key="1">
    <citation type="submission" date="2015-07" db="EMBL/GenBank/DDBJ databases">
        <authorList>
            <person name="Teixeira M.M."/>
            <person name="Souza R.C."/>
            <person name="Almeida L.G."/>
            <person name="Vicente V.A."/>
            <person name="de Hoog S."/>
            <person name="Bocca A.L."/>
            <person name="de Almeida S.R."/>
            <person name="Vasconcelos A.T."/>
            <person name="Felipe M.S."/>
        </authorList>
    </citation>
    <scope>NUCLEOTIDE SEQUENCE [LARGE SCALE GENOMIC DNA]</scope>
    <source>
        <strain evidence="3">KSF</strain>
    </source>
</reference>
<feature type="compositionally biased region" description="Polar residues" evidence="1">
    <location>
        <begin position="9"/>
        <end position="18"/>
    </location>
</feature>
<name>A0A1C1CY72_9EURO</name>
<feature type="compositionally biased region" description="Basic and acidic residues" evidence="1">
    <location>
        <begin position="19"/>
        <end position="30"/>
    </location>
</feature>
<organism evidence="2 3">
    <name type="scientific">Cladophialophora carrionii</name>
    <dbReference type="NCBI Taxonomy" id="86049"/>
    <lineage>
        <taxon>Eukaryota</taxon>
        <taxon>Fungi</taxon>
        <taxon>Dikarya</taxon>
        <taxon>Ascomycota</taxon>
        <taxon>Pezizomycotina</taxon>
        <taxon>Eurotiomycetes</taxon>
        <taxon>Chaetothyriomycetidae</taxon>
        <taxon>Chaetothyriales</taxon>
        <taxon>Herpotrichiellaceae</taxon>
        <taxon>Cladophialophora</taxon>
    </lineage>
</organism>
<dbReference type="EMBL" id="LGRB01000008">
    <property type="protein sequence ID" value="OCT53445.1"/>
    <property type="molecule type" value="Genomic_DNA"/>
</dbReference>
<proteinExistence type="predicted"/>
<keyword evidence="3" id="KW-1185">Reference proteome</keyword>